<proteinExistence type="predicted"/>
<dbReference type="GO" id="GO:0005576">
    <property type="term" value="C:extracellular region"/>
    <property type="evidence" value="ECO:0007669"/>
    <property type="project" value="TreeGrafter"/>
</dbReference>
<evidence type="ECO:0008006" key="3">
    <source>
        <dbReference type="Google" id="ProtNLM"/>
    </source>
</evidence>
<evidence type="ECO:0000256" key="1">
    <source>
        <dbReference type="SAM" id="SignalP"/>
    </source>
</evidence>
<dbReference type="InterPro" id="IPR036188">
    <property type="entry name" value="FAD/NAD-bd_sf"/>
</dbReference>
<accession>A0A7S2MSK2</accession>
<protein>
    <recommendedName>
        <fullName evidence="3">Amine oxidase domain-containing protein</fullName>
    </recommendedName>
</protein>
<dbReference type="AlphaFoldDB" id="A0A7S2MSK2"/>
<feature type="signal peptide" evidence="1">
    <location>
        <begin position="1"/>
        <end position="23"/>
    </location>
</feature>
<keyword evidence="1" id="KW-0732">Signal</keyword>
<reference evidence="2" key="1">
    <citation type="submission" date="2021-01" db="EMBL/GenBank/DDBJ databases">
        <authorList>
            <person name="Corre E."/>
            <person name="Pelletier E."/>
            <person name="Niang G."/>
            <person name="Scheremetjew M."/>
            <person name="Finn R."/>
            <person name="Kale V."/>
            <person name="Holt S."/>
            <person name="Cochrane G."/>
            <person name="Meng A."/>
            <person name="Brown T."/>
            <person name="Cohen L."/>
        </authorList>
    </citation>
    <scope>NUCLEOTIDE SEQUENCE</scope>
    <source>
        <strain evidence="2">CCMP826</strain>
    </source>
</reference>
<dbReference type="Gene3D" id="3.90.660.10">
    <property type="match status" value="1"/>
</dbReference>
<dbReference type="GO" id="GO:0016651">
    <property type="term" value="F:oxidoreductase activity, acting on NAD(P)H"/>
    <property type="evidence" value="ECO:0007669"/>
    <property type="project" value="InterPro"/>
</dbReference>
<dbReference type="Gene3D" id="3.50.50.60">
    <property type="entry name" value="FAD/NAD(P)-binding domain"/>
    <property type="match status" value="1"/>
</dbReference>
<feature type="chain" id="PRO_5030650026" description="Amine oxidase domain-containing protein" evidence="1">
    <location>
        <begin position="24"/>
        <end position="442"/>
    </location>
</feature>
<name>A0A7S2MSK2_9STRA</name>
<dbReference type="SUPFAM" id="SSF51905">
    <property type="entry name" value="FAD/NAD(P)-binding domain"/>
    <property type="match status" value="1"/>
</dbReference>
<organism evidence="2">
    <name type="scientific">Helicotheca tamesis</name>
    <dbReference type="NCBI Taxonomy" id="374047"/>
    <lineage>
        <taxon>Eukaryota</taxon>
        <taxon>Sar</taxon>
        <taxon>Stramenopiles</taxon>
        <taxon>Ochrophyta</taxon>
        <taxon>Bacillariophyta</taxon>
        <taxon>Mediophyceae</taxon>
        <taxon>Lithodesmiophycidae</taxon>
        <taxon>Lithodesmiales</taxon>
        <taxon>Lithodesmiaceae</taxon>
        <taxon>Helicotheca</taxon>
    </lineage>
</organism>
<dbReference type="EMBL" id="HBGV01012160">
    <property type="protein sequence ID" value="CAD9499723.1"/>
    <property type="molecule type" value="Transcribed_RNA"/>
</dbReference>
<gene>
    <name evidence="2" type="ORF">HTAM1171_LOCUS7436</name>
</gene>
<dbReference type="PANTHER" id="PTHR23357">
    <property type="entry name" value="RENALASE"/>
    <property type="match status" value="1"/>
</dbReference>
<dbReference type="InterPro" id="IPR040174">
    <property type="entry name" value="RNLS"/>
</dbReference>
<sequence>MTTFPWKTFAAPLAAMCSNLVAGAHVKCENGKQIINQNNGRKFRILVVGSGLTGCLTTLRIRQRLKCSHVINHHQKNQVDLHVVERASYPAGRFGAMAKCQSTIIADIGAQVLSTLNPNDCRARGGHGVSMEDIQLADEIVRDLESDGLLDAVASEQLLGETSERMVWEGLWRHYYAPMGMNSILRSLLDKSNVVPSYGVRVDEIGALGDSIQVYGKARRQSADRSSQTTFSEQYDCVVLCVPSHDALATYVSKFLSKEARHVLENVGYDQRTCEAHFFSAEFRPILAKVMDERYELTVDNDKIEYISWQDPKRGITDMVMSQPCSLVVHGQAGLLEPLAESLDSTLSKLTALSKEKIQSYRIHEKSIRWEVSQMITPMEAVVADPPTNWQCLRGGKNGEIIVAGDFMTQSSYLGCVATADAAARAVVEVIEQDLYRQSQNT</sequence>
<dbReference type="PANTHER" id="PTHR23357:SF1">
    <property type="entry name" value="RENALASE"/>
    <property type="match status" value="1"/>
</dbReference>
<evidence type="ECO:0000313" key="2">
    <source>
        <dbReference type="EMBL" id="CAD9499723.1"/>
    </source>
</evidence>